<accession>A0A418B9D2</accession>
<dbReference type="InterPro" id="IPR020083">
    <property type="entry name" value="Ribosomal_eL39_CS"/>
</dbReference>
<keyword evidence="5" id="KW-1185">Reference proteome</keyword>
<evidence type="ECO:0000313" key="4">
    <source>
        <dbReference type="EMBL" id="RHY34807.1"/>
    </source>
</evidence>
<dbReference type="Gene3D" id="1.10.1620.10">
    <property type="entry name" value="Ribosomal protein L39e"/>
    <property type="match status" value="1"/>
</dbReference>
<dbReference type="GO" id="GO:0003735">
    <property type="term" value="F:structural constituent of ribosome"/>
    <property type="evidence" value="ECO:0007669"/>
    <property type="project" value="InterPro"/>
</dbReference>
<evidence type="ECO:0008006" key="6">
    <source>
        <dbReference type="Google" id="ProtNLM"/>
    </source>
</evidence>
<dbReference type="Proteomes" id="UP000285060">
    <property type="component" value="Unassembled WGS sequence"/>
</dbReference>
<dbReference type="EMBL" id="QUSY01000017">
    <property type="protein sequence ID" value="RHY34807.1"/>
    <property type="molecule type" value="Genomic_DNA"/>
</dbReference>
<comment type="similarity">
    <text evidence="1">Belongs to the eukaryotic ribosomal protein eL39 family.</text>
</comment>
<evidence type="ECO:0000256" key="2">
    <source>
        <dbReference type="ARBA" id="ARBA00022980"/>
    </source>
</evidence>
<comment type="caution">
    <text evidence="4">The sequence shown here is derived from an EMBL/GenBank/DDBJ whole genome shotgun (WGS) entry which is preliminary data.</text>
</comment>
<dbReference type="GO" id="GO:0022625">
    <property type="term" value="C:cytosolic large ribosomal subunit"/>
    <property type="evidence" value="ECO:0007669"/>
    <property type="project" value="TreeGrafter"/>
</dbReference>
<dbReference type="VEuPathDB" id="FungiDB:H310_10521"/>
<dbReference type="AlphaFoldDB" id="A0A418B9D2"/>
<dbReference type="PROSITE" id="PS00051">
    <property type="entry name" value="RIBOSOMAL_L39E"/>
    <property type="match status" value="1"/>
</dbReference>
<evidence type="ECO:0000256" key="1">
    <source>
        <dbReference type="ARBA" id="ARBA00009339"/>
    </source>
</evidence>
<proteinExistence type="inferred from homology"/>
<name>A0A418B9D2_9STRA</name>
<protein>
    <recommendedName>
        <fullName evidence="6">60S ribosomal protein L39</fullName>
    </recommendedName>
</protein>
<keyword evidence="3" id="KW-0687">Ribonucleoprotein</keyword>
<dbReference type="Pfam" id="PF00832">
    <property type="entry name" value="Ribosomal_L39"/>
    <property type="match status" value="1"/>
</dbReference>
<gene>
    <name evidence="4" type="ORF">DYB32_000614</name>
</gene>
<sequence length="60" mass="7285">MEETNGERSQPSHKTFRTKTILAKKQKQNRPIPQWIRLKTGNTIRYNAKRRHWRRTKLGL</sequence>
<dbReference type="SUPFAM" id="SSF48662">
    <property type="entry name" value="Ribosomal protein L39e"/>
    <property type="match status" value="1"/>
</dbReference>
<evidence type="ECO:0000313" key="5">
    <source>
        <dbReference type="Proteomes" id="UP000285060"/>
    </source>
</evidence>
<dbReference type="PANTHER" id="PTHR19970:SF0">
    <property type="entry name" value="LARGE RIBOSOMAL SUBUNIT PROTEIN EL39"/>
    <property type="match status" value="1"/>
</dbReference>
<evidence type="ECO:0000256" key="3">
    <source>
        <dbReference type="ARBA" id="ARBA00023274"/>
    </source>
</evidence>
<dbReference type="PANTHER" id="PTHR19970">
    <property type="entry name" value="RIBOSOMAL PROTEIN L39E"/>
    <property type="match status" value="1"/>
</dbReference>
<keyword evidence="2" id="KW-0689">Ribosomal protein</keyword>
<dbReference type="FunFam" id="1.10.1620.10:FF:000001">
    <property type="entry name" value="60S ribosomal protein-like L39"/>
    <property type="match status" value="1"/>
</dbReference>
<reference evidence="4 5" key="1">
    <citation type="submission" date="2018-08" db="EMBL/GenBank/DDBJ databases">
        <title>Aphanomyces genome sequencing and annotation.</title>
        <authorList>
            <person name="Minardi D."/>
            <person name="Oidtmann B."/>
            <person name="Van Der Giezen M."/>
            <person name="Studholme D.J."/>
        </authorList>
    </citation>
    <scope>NUCLEOTIDE SEQUENCE [LARGE SCALE GENOMIC DNA]</scope>
    <source>
        <strain evidence="4 5">NJM0002</strain>
    </source>
</reference>
<dbReference type="GO" id="GO:0006412">
    <property type="term" value="P:translation"/>
    <property type="evidence" value="ECO:0007669"/>
    <property type="project" value="InterPro"/>
</dbReference>
<organism evidence="4 5">
    <name type="scientific">Aphanomyces invadans</name>
    <dbReference type="NCBI Taxonomy" id="157072"/>
    <lineage>
        <taxon>Eukaryota</taxon>
        <taxon>Sar</taxon>
        <taxon>Stramenopiles</taxon>
        <taxon>Oomycota</taxon>
        <taxon>Saprolegniomycetes</taxon>
        <taxon>Saprolegniales</taxon>
        <taxon>Verrucalvaceae</taxon>
        <taxon>Aphanomyces</taxon>
    </lineage>
</organism>
<dbReference type="InterPro" id="IPR023626">
    <property type="entry name" value="Ribosomal_eL39_dom_sf"/>
</dbReference>
<dbReference type="InterPro" id="IPR000077">
    <property type="entry name" value="Ribosomal_eL39"/>
</dbReference>